<comment type="caution">
    <text evidence="3">The sequence shown here is derived from an EMBL/GenBank/DDBJ whole genome shotgun (WGS) entry which is preliminary data.</text>
</comment>
<evidence type="ECO:0000313" key="3">
    <source>
        <dbReference type="EMBL" id="MCA9382415.1"/>
    </source>
</evidence>
<evidence type="ECO:0000313" key="4">
    <source>
        <dbReference type="Proteomes" id="UP000782843"/>
    </source>
</evidence>
<dbReference type="Gene3D" id="3.90.79.10">
    <property type="entry name" value="Nucleoside Triphosphate Pyrophosphohydrolase"/>
    <property type="match status" value="1"/>
</dbReference>
<dbReference type="InterPro" id="IPR015797">
    <property type="entry name" value="NUDIX_hydrolase-like_dom_sf"/>
</dbReference>
<feature type="domain" description="Nudix hydrolase" evidence="2">
    <location>
        <begin position="38"/>
        <end position="173"/>
    </location>
</feature>
<evidence type="ECO:0000256" key="1">
    <source>
        <dbReference type="ARBA" id="ARBA00022801"/>
    </source>
</evidence>
<dbReference type="EMBL" id="JAGQLG010000127">
    <property type="protein sequence ID" value="MCA9382415.1"/>
    <property type="molecule type" value="Genomic_DNA"/>
</dbReference>
<accession>A0A955L3Z9</accession>
<dbReference type="Proteomes" id="UP000782843">
    <property type="component" value="Unassembled WGS sequence"/>
</dbReference>
<proteinExistence type="predicted"/>
<dbReference type="InterPro" id="IPR000086">
    <property type="entry name" value="NUDIX_hydrolase_dom"/>
</dbReference>
<reference evidence="3" key="1">
    <citation type="submission" date="2020-04" db="EMBL/GenBank/DDBJ databases">
        <authorList>
            <person name="Zhang T."/>
        </authorList>
    </citation>
    <scope>NUCLEOTIDE SEQUENCE</scope>
    <source>
        <strain evidence="3">HKST-UBA10</strain>
    </source>
</reference>
<dbReference type="InterPro" id="IPR020476">
    <property type="entry name" value="Nudix_hydrolase"/>
</dbReference>
<dbReference type="PANTHER" id="PTHR43736:SF1">
    <property type="entry name" value="DIHYDRONEOPTERIN TRIPHOSPHATE DIPHOSPHATASE"/>
    <property type="match status" value="1"/>
</dbReference>
<sequence>MINTKENLYYNYGKIAEGKWNDNLSWDFYLAEKIPDEELCTAICCVVVHNSKLVLVKNKRGWELPAGHVEDGEDITDATAREVLEETGFNLQQTPRLFGYKKVTARTPVLKNEADNTYYPFPHAYVGFFFSEAEDQAEQETFSDVSGVILATYQEAKDLLAVGKQYDGILEYLVLNQLIKVD</sequence>
<keyword evidence="1 3" id="KW-0378">Hydrolase</keyword>
<reference evidence="3" key="2">
    <citation type="journal article" date="2021" name="Microbiome">
        <title>Successional dynamics and alternative stable states in a saline activated sludge microbial community over 9 years.</title>
        <authorList>
            <person name="Wang Y."/>
            <person name="Ye J."/>
            <person name="Ju F."/>
            <person name="Liu L."/>
            <person name="Boyd J.A."/>
            <person name="Deng Y."/>
            <person name="Parks D.H."/>
            <person name="Jiang X."/>
            <person name="Yin X."/>
            <person name="Woodcroft B.J."/>
            <person name="Tyson G.W."/>
            <person name="Hugenholtz P."/>
            <person name="Polz M.F."/>
            <person name="Zhang T."/>
        </authorList>
    </citation>
    <scope>NUCLEOTIDE SEQUENCE</scope>
    <source>
        <strain evidence="3">HKST-UBA10</strain>
    </source>
</reference>
<dbReference type="SUPFAM" id="SSF55811">
    <property type="entry name" value="Nudix"/>
    <property type="match status" value="1"/>
</dbReference>
<dbReference type="Pfam" id="PF00293">
    <property type="entry name" value="NUDIX"/>
    <property type="match status" value="1"/>
</dbReference>
<dbReference type="GO" id="GO:0016787">
    <property type="term" value="F:hydrolase activity"/>
    <property type="evidence" value="ECO:0007669"/>
    <property type="project" value="UniProtKB-KW"/>
</dbReference>
<gene>
    <name evidence="3" type="ORF">KC660_03350</name>
</gene>
<name>A0A955L3Z9_9BACT</name>
<dbReference type="AlphaFoldDB" id="A0A955L3Z9"/>
<evidence type="ECO:0000259" key="2">
    <source>
        <dbReference type="PROSITE" id="PS51462"/>
    </source>
</evidence>
<organism evidence="3 4">
    <name type="scientific">Candidatus Dojkabacteria bacterium</name>
    <dbReference type="NCBI Taxonomy" id="2099670"/>
    <lineage>
        <taxon>Bacteria</taxon>
        <taxon>Candidatus Dojkabacteria</taxon>
    </lineage>
</organism>
<dbReference type="PRINTS" id="PR00502">
    <property type="entry name" value="NUDIXFAMILY"/>
</dbReference>
<dbReference type="PROSITE" id="PS51462">
    <property type="entry name" value="NUDIX"/>
    <property type="match status" value="1"/>
</dbReference>
<protein>
    <submittedName>
        <fullName evidence="3">NUDIX hydrolase</fullName>
    </submittedName>
</protein>
<dbReference type="PANTHER" id="PTHR43736">
    <property type="entry name" value="ADP-RIBOSE PYROPHOSPHATASE"/>
    <property type="match status" value="1"/>
</dbReference>